<dbReference type="AlphaFoldDB" id="A0A2M8S181"/>
<gene>
    <name evidence="2" type="ORF">CVP05_08720</name>
</gene>
<dbReference type="OrthoDB" id="9813770at2"/>
<dbReference type="Gene3D" id="1.10.472.60">
    <property type="entry name" value="putative protein disulfide isomerase domain"/>
    <property type="match status" value="1"/>
</dbReference>
<dbReference type="EMBL" id="PHHA01000020">
    <property type="protein sequence ID" value="PJG84911.1"/>
    <property type="molecule type" value="Genomic_DNA"/>
</dbReference>
<sequence>MKVIYFWDAYCGWCFGFGKVLAEFLDKHPELEVDVVSGGLFVGARVQPMSNMPYIAGANARIGEMFGVQFGTAYNQLVEQGTYQMNSYHPAAVLMEMKKFLKNRPLFDFAKAMQTAFYQKGADLTKVESYLPLLEHFNLQDKISKEALSQCLASQTAISDFALTQQFGVQSYPTLVLKYDDKYYDLRQNAMGVAELDKNLTSILSM</sequence>
<dbReference type="Proteomes" id="UP000229329">
    <property type="component" value="Unassembled WGS sequence"/>
</dbReference>
<comment type="caution">
    <text evidence="2">The sequence shown here is derived from an EMBL/GenBank/DDBJ whole genome shotgun (WGS) entry which is preliminary data.</text>
</comment>
<dbReference type="RefSeq" id="WP_100289188.1">
    <property type="nucleotide sequence ID" value="NZ_PHHA01000020.1"/>
</dbReference>
<dbReference type="SUPFAM" id="SSF52833">
    <property type="entry name" value="Thioredoxin-like"/>
    <property type="match status" value="1"/>
</dbReference>
<evidence type="ECO:0000313" key="3">
    <source>
        <dbReference type="Proteomes" id="UP000229329"/>
    </source>
</evidence>
<dbReference type="Gene3D" id="3.40.30.10">
    <property type="entry name" value="Glutaredoxin"/>
    <property type="match status" value="1"/>
</dbReference>
<keyword evidence="3" id="KW-1185">Reference proteome</keyword>
<evidence type="ECO:0000313" key="2">
    <source>
        <dbReference type="EMBL" id="PJG84911.1"/>
    </source>
</evidence>
<organism evidence="2 3">
    <name type="scientific">Conservatibacter flavescens</name>
    <dbReference type="NCBI Taxonomy" id="28161"/>
    <lineage>
        <taxon>Bacteria</taxon>
        <taxon>Pseudomonadati</taxon>
        <taxon>Pseudomonadota</taxon>
        <taxon>Gammaproteobacteria</taxon>
        <taxon>Pasteurellales</taxon>
        <taxon>Pasteurellaceae</taxon>
        <taxon>Conservatibacter</taxon>
    </lineage>
</organism>
<dbReference type="PROSITE" id="PS00194">
    <property type="entry name" value="THIOREDOXIN_1"/>
    <property type="match status" value="1"/>
</dbReference>
<name>A0A2M8S181_9PAST</name>
<dbReference type="InterPro" id="IPR017937">
    <property type="entry name" value="Thioredoxin_CS"/>
</dbReference>
<keyword evidence="1" id="KW-0676">Redox-active center</keyword>
<accession>A0A2M8S181</accession>
<proteinExistence type="predicted"/>
<protein>
    <submittedName>
        <fullName evidence="2">Thioredoxin</fullName>
    </submittedName>
</protein>
<reference evidence="2 3" key="1">
    <citation type="submission" date="2017-11" db="EMBL/GenBank/DDBJ databases">
        <title>Reclassification of Bisgaard taxon 7 as Conservatibacter flavescens gen. nov., sp. nov.</title>
        <authorList>
            <person name="Christensen H."/>
        </authorList>
    </citation>
    <scope>NUCLEOTIDE SEQUENCE [LARGE SCALE GENOMIC DNA]</scope>
    <source>
        <strain evidence="2 3">7_4</strain>
    </source>
</reference>
<evidence type="ECO:0000256" key="1">
    <source>
        <dbReference type="ARBA" id="ARBA00023284"/>
    </source>
</evidence>
<dbReference type="InterPro" id="IPR036249">
    <property type="entry name" value="Thioredoxin-like_sf"/>
</dbReference>